<evidence type="ECO:0000256" key="5">
    <source>
        <dbReference type="ARBA" id="ARBA00022833"/>
    </source>
</evidence>
<dbReference type="AlphaFoldDB" id="A0A2T7PX46"/>
<feature type="domain" description="C2H2-type" evidence="9">
    <location>
        <begin position="791"/>
        <end position="818"/>
    </location>
</feature>
<evidence type="ECO:0000256" key="6">
    <source>
        <dbReference type="ARBA" id="ARBA00023242"/>
    </source>
</evidence>
<evidence type="ECO:0000313" key="10">
    <source>
        <dbReference type="EMBL" id="PVD37979.1"/>
    </source>
</evidence>
<feature type="compositionally biased region" description="Low complexity" evidence="8">
    <location>
        <begin position="37"/>
        <end position="48"/>
    </location>
</feature>
<keyword evidence="4 7" id="KW-0863">Zinc-finger</keyword>
<evidence type="ECO:0000256" key="2">
    <source>
        <dbReference type="ARBA" id="ARBA00022723"/>
    </source>
</evidence>
<dbReference type="Pfam" id="PF00096">
    <property type="entry name" value="zf-C2H2"/>
    <property type="match status" value="1"/>
</dbReference>
<dbReference type="PANTHER" id="PTHR16515:SF49">
    <property type="entry name" value="GASTRULA ZINC FINGER PROTEIN XLCGF49.1-LIKE-RELATED"/>
    <property type="match status" value="1"/>
</dbReference>
<comment type="caution">
    <text evidence="10">The sequence shown here is derived from an EMBL/GenBank/DDBJ whole genome shotgun (WGS) entry which is preliminary data.</text>
</comment>
<feature type="compositionally biased region" description="Polar residues" evidence="8">
    <location>
        <begin position="454"/>
        <end position="464"/>
    </location>
</feature>
<dbReference type="PROSITE" id="PS00028">
    <property type="entry name" value="ZINC_FINGER_C2H2_1"/>
    <property type="match status" value="3"/>
</dbReference>
<evidence type="ECO:0000313" key="11">
    <source>
        <dbReference type="Proteomes" id="UP000245119"/>
    </source>
</evidence>
<dbReference type="Proteomes" id="UP000245119">
    <property type="component" value="Linkage Group LG1"/>
</dbReference>
<dbReference type="GO" id="GO:0008270">
    <property type="term" value="F:zinc ion binding"/>
    <property type="evidence" value="ECO:0007669"/>
    <property type="project" value="UniProtKB-KW"/>
</dbReference>
<dbReference type="GO" id="GO:0010468">
    <property type="term" value="P:regulation of gene expression"/>
    <property type="evidence" value="ECO:0007669"/>
    <property type="project" value="TreeGrafter"/>
</dbReference>
<feature type="domain" description="C2H2-type" evidence="9">
    <location>
        <begin position="879"/>
        <end position="903"/>
    </location>
</feature>
<feature type="compositionally biased region" description="Polar residues" evidence="8">
    <location>
        <begin position="316"/>
        <end position="330"/>
    </location>
</feature>
<organism evidence="10 11">
    <name type="scientific">Pomacea canaliculata</name>
    <name type="common">Golden apple snail</name>
    <dbReference type="NCBI Taxonomy" id="400727"/>
    <lineage>
        <taxon>Eukaryota</taxon>
        <taxon>Metazoa</taxon>
        <taxon>Spiralia</taxon>
        <taxon>Lophotrochozoa</taxon>
        <taxon>Mollusca</taxon>
        <taxon>Gastropoda</taxon>
        <taxon>Caenogastropoda</taxon>
        <taxon>Architaenioglossa</taxon>
        <taxon>Ampullarioidea</taxon>
        <taxon>Ampullariidae</taxon>
        <taxon>Pomacea</taxon>
    </lineage>
</organism>
<dbReference type="EMBL" id="PZQS01000001">
    <property type="protein sequence ID" value="PVD37979.1"/>
    <property type="molecule type" value="Genomic_DNA"/>
</dbReference>
<keyword evidence="6" id="KW-0539">Nucleus</keyword>
<comment type="subcellular location">
    <subcellularLocation>
        <location evidence="1">Nucleus</location>
    </subcellularLocation>
</comment>
<keyword evidence="3" id="KW-0677">Repeat</keyword>
<dbReference type="SUPFAM" id="SSF57667">
    <property type="entry name" value="beta-beta-alpha zinc fingers"/>
    <property type="match status" value="3"/>
</dbReference>
<proteinExistence type="predicted"/>
<dbReference type="Gene3D" id="3.30.160.60">
    <property type="entry name" value="Classic Zinc Finger"/>
    <property type="match status" value="3"/>
</dbReference>
<feature type="domain" description="C2H2-type" evidence="9">
    <location>
        <begin position="700"/>
        <end position="727"/>
    </location>
</feature>
<evidence type="ECO:0000256" key="8">
    <source>
        <dbReference type="SAM" id="MobiDB-lite"/>
    </source>
</evidence>
<feature type="region of interest" description="Disordered" evidence="8">
    <location>
        <begin position="960"/>
        <end position="996"/>
    </location>
</feature>
<dbReference type="GO" id="GO:0005634">
    <property type="term" value="C:nucleus"/>
    <property type="evidence" value="ECO:0007669"/>
    <property type="project" value="UniProtKB-SubCell"/>
</dbReference>
<evidence type="ECO:0000256" key="3">
    <source>
        <dbReference type="ARBA" id="ARBA00022737"/>
    </source>
</evidence>
<feature type="compositionally biased region" description="Basic and acidic residues" evidence="8">
    <location>
        <begin position="439"/>
        <end position="448"/>
    </location>
</feature>
<evidence type="ECO:0000256" key="7">
    <source>
        <dbReference type="PROSITE-ProRule" id="PRU00042"/>
    </source>
</evidence>
<evidence type="ECO:0000259" key="9">
    <source>
        <dbReference type="PROSITE" id="PS50157"/>
    </source>
</evidence>
<evidence type="ECO:0000256" key="1">
    <source>
        <dbReference type="ARBA" id="ARBA00004123"/>
    </source>
</evidence>
<dbReference type="InterPro" id="IPR036236">
    <property type="entry name" value="Znf_C2H2_sf"/>
</dbReference>
<gene>
    <name evidence="10" type="ORF">C0Q70_00581</name>
</gene>
<keyword evidence="5" id="KW-0862">Zinc</keyword>
<dbReference type="PROSITE" id="PS50157">
    <property type="entry name" value="ZINC_FINGER_C2H2_2"/>
    <property type="match status" value="4"/>
</dbReference>
<feature type="compositionally biased region" description="Polar residues" evidence="8">
    <location>
        <begin position="58"/>
        <end position="74"/>
    </location>
</feature>
<feature type="compositionally biased region" description="Basic and acidic residues" evidence="8">
    <location>
        <begin position="680"/>
        <end position="690"/>
    </location>
</feature>
<reference evidence="10 11" key="1">
    <citation type="submission" date="2018-04" db="EMBL/GenBank/DDBJ databases">
        <title>The genome of golden apple snail Pomacea canaliculata provides insight into stress tolerance and invasive adaptation.</title>
        <authorList>
            <person name="Liu C."/>
            <person name="Liu B."/>
            <person name="Ren Y."/>
            <person name="Zhang Y."/>
            <person name="Wang H."/>
            <person name="Li S."/>
            <person name="Jiang F."/>
            <person name="Yin L."/>
            <person name="Zhang G."/>
            <person name="Qian W."/>
            <person name="Fan W."/>
        </authorList>
    </citation>
    <scope>NUCLEOTIDE SEQUENCE [LARGE SCALE GENOMIC DNA]</scope>
    <source>
        <strain evidence="10">SZHN2017</strain>
        <tissue evidence="10">Muscle</tissue>
    </source>
</reference>
<feature type="region of interest" description="Disordered" evidence="8">
    <location>
        <begin position="722"/>
        <end position="756"/>
    </location>
</feature>
<feature type="domain" description="C2H2-type" evidence="9">
    <location>
        <begin position="569"/>
        <end position="598"/>
    </location>
</feature>
<name>A0A2T7PX46_POMCA</name>
<dbReference type="PANTHER" id="PTHR16515">
    <property type="entry name" value="PR DOMAIN ZINC FINGER PROTEIN"/>
    <property type="match status" value="1"/>
</dbReference>
<feature type="compositionally biased region" description="Low complexity" evidence="8">
    <location>
        <begin position="423"/>
        <end position="434"/>
    </location>
</feature>
<evidence type="ECO:0000256" key="4">
    <source>
        <dbReference type="ARBA" id="ARBA00022771"/>
    </source>
</evidence>
<dbReference type="InterPro" id="IPR050331">
    <property type="entry name" value="Zinc_finger"/>
</dbReference>
<accession>A0A2T7PX46</accession>
<feature type="region of interest" description="Disordered" evidence="8">
    <location>
        <begin position="268"/>
        <end position="473"/>
    </location>
</feature>
<feature type="region of interest" description="Disordered" evidence="8">
    <location>
        <begin position="650"/>
        <end position="690"/>
    </location>
</feature>
<dbReference type="InterPro" id="IPR013087">
    <property type="entry name" value="Znf_C2H2_type"/>
</dbReference>
<sequence length="1176" mass="130100">MNKDGAFVTEAEVYLDIDGEEESKMQNEALDGERKGSSGSWSNSGSSSAALDLHKGTSSEPHALLQNTQQNNKSPLFGILRLGSSEKEVGSSSAGCSVPVVGLESGSALPGNLLTQTNRKKNSNKNMSNPHNQHNDKSSSDEEIDVDTPYHGTLIGQTVSSETRNPTIVTLAKQFKYFQHAATSKQKKRKPITHQIAKKSTTQRLVSERSEVVSESRVCETKLEKGKIKSKQQNVLKIKMIRRRTFSRSPGNGSSFKSSLDNMFSAASAKPTKLSKNNDPGEREDNETISNSFSNEESDSVLDIGSPSDEKCDAVSFNSQKISDQVQDSVAYSRMDRKEKLNKLFPAQSKKQTDKSSTLSCQNSKSKKRTTITTKIALRKPLVSKETSSLVNPAMPTNSLALPLQAEKQKNLPSPEHPKYLEKSPPSSKSNASSTVKRKSSDGSEKLLSDQPKVFSTSHNVAQQKDTKKQGAWQQDKMLVKKTHYQHGASKLSNNIGTEDQDSQERYIKHPVSSSSAYSSTFSEMELWVSLVSLETAARPFDCSTCMQAFHKALTCPKAFRRLSRDKPFKCLHCPARFVFEDHLKKHQDDQACSDTKPACFTDVLPVSETFRQECAPDSSNINIDSKIMDSPMSMQFSPQHICSGKNIARQKDKSAVVENDSPKSGNHLPQEEQDDQTEEINKSKAVEGKHFKERKAAPYKCHRCDKSFTMAREWTKHMQTHYDDSGDDNSDDKSLHHSTSMEEGPGIQSSASATSKPQDDAVECSFCLKLFKASYVAVHIKRFHNQSFRYKCDKCSKGFFVAREWMAHMERHKNEMERGSTNSERQEMSEELPTVSKITKDVSDASSCTSQVRCKVCKLLFKAKFISKHERLCLAHCYKCELCGECFHRVPELNKHLESHTNIVKVEPSETTEGFSKDNTAANNSIEGHNQGCIVDTCAEDMSPPPTCRLLEDQGKTLPGDPSDCSTSKYQQSPTSLHIDQKTETLGTPSTSRGQHITRDIHEISELVTQIISSDMQSKGMPSFSKSSDPFGEMSSRWITGADPLVSSTEGQETCDLHILGKPIIAADFIVGKISNSSEGTVSSNDRHFLQEIQDLASLPLTDDPQISGDLQFLSLPVSGEFEESENIHLSSNAEVLGVSDVVEDSVSLEDMHTMDSPISGDLPSALDLDSSLEI</sequence>
<feature type="compositionally biased region" description="Polar residues" evidence="8">
    <location>
        <begin position="965"/>
        <end position="996"/>
    </location>
</feature>
<keyword evidence="2" id="KW-0479">Metal-binding</keyword>
<feature type="region of interest" description="Disordered" evidence="8">
    <location>
        <begin position="107"/>
        <end position="148"/>
    </location>
</feature>
<dbReference type="SMART" id="SM00355">
    <property type="entry name" value="ZnF_C2H2"/>
    <property type="match status" value="5"/>
</dbReference>
<protein>
    <recommendedName>
        <fullName evidence="9">C2H2-type domain-containing protein</fullName>
    </recommendedName>
</protein>
<keyword evidence="11" id="KW-1185">Reference proteome</keyword>
<feature type="region of interest" description="Disordered" evidence="8">
    <location>
        <begin position="18"/>
        <end position="79"/>
    </location>
</feature>
<feature type="compositionally biased region" description="Polar residues" evidence="8">
    <location>
        <begin position="385"/>
        <end position="400"/>
    </location>
</feature>